<proteinExistence type="predicted"/>
<evidence type="ECO:0000313" key="1">
    <source>
        <dbReference type="EMBL" id="NYI84661.1"/>
    </source>
</evidence>
<dbReference type="SUPFAM" id="SSF141571">
    <property type="entry name" value="Pentapeptide repeat-like"/>
    <property type="match status" value="1"/>
</dbReference>
<name>A0A853AS45_9PSEU</name>
<dbReference type="Proteomes" id="UP000587002">
    <property type="component" value="Unassembled WGS sequence"/>
</dbReference>
<evidence type="ECO:0000313" key="2">
    <source>
        <dbReference type="Proteomes" id="UP000587002"/>
    </source>
</evidence>
<organism evidence="1 2">
    <name type="scientific">Saccharopolyspora hordei</name>
    <dbReference type="NCBI Taxonomy" id="1838"/>
    <lineage>
        <taxon>Bacteria</taxon>
        <taxon>Bacillati</taxon>
        <taxon>Actinomycetota</taxon>
        <taxon>Actinomycetes</taxon>
        <taxon>Pseudonocardiales</taxon>
        <taxon>Pseudonocardiaceae</taxon>
        <taxon>Saccharopolyspora</taxon>
    </lineage>
</organism>
<dbReference type="Pfam" id="PF00805">
    <property type="entry name" value="Pentapeptide"/>
    <property type="match status" value="1"/>
</dbReference>
<gene>
    <name evidence="1" type="ORF">HNR68_003291</name>
</gene>
<protein>
    <submittedName>
        <fullName evidence="1">Uncharacterized protein YjbI with pentapeptide repeats</fullName>
    </submittedName>
</protein>
<dbReference type="EMBL" id="JACCFJ010000001">
    <property type="protein sequence ID" value="NYI84661.1"/>
    <property type="molecule type" value="Genomic_DNA"/>
</dbReference>
<dbReference type="RefSeq" id="WP_179722063.1">
    <property type="nucleotide sequence ID" value="NZ_BAABFH010000001.1"/>
</dbReference>
<reference evidence="1 2" key="1">
    <citation type="submission" date="2020-07" db="EMBL/GenBank/DDBJ databases">
        <title>Sequencing the genomes of 1000 actinobacteria strains.</title>
        <authorList>
            <person name="Klenk H.-P."/>
        </authorList>
    </citation>
    <scope>NUCLEOTIDE SEQUENCE [LARGE SCALE GENOMIC DNA]</scope>
    <source>
        <strain evidence="1 2">DSM 44065</strain>
    </source>
</reference>
<dbReference type="PANTHER" id="PTHR14136">
    <property type="entry name" value="BTB_POZ DOMAIN-CONTAINING PROTEIN KCTD9"/>
    <property type="match status" value="1"/>
</dbReference>
<sequence length="270" mass="28764">MSDRTPTAADLGLHADCRRCFGLCCVALPFAASADFAVDKDAGTPCTHLANDFSCGIHAQLRRRGFAGCAVFDCFGAGQKVSQVTFGGRDWRSGARGPMFAAFAVVRQLHELLWYLVDALSRPEAAAVHADLRRAVRQVEALTRGEAAELVGLDVAAVRRDVDTLLVRTSALVRAQAGGRVNHRGADLVGACQRGARWRGANLRGALLIAADLRGADLRSADVIGADLRDTDVRGADLRDALFLTQAQVNAARGDAATAVPARLQRPAHW</sequence>
<dbReference type="PANTHER" id="PTHR14136:SF37">
    <property type="entry name" value="PENTAPEPTIDE REPEAT-CONTAINING PROTEIN"/>
    <property type="match status" value="1"/>
</dbReference>
<accession>A0A853AS45</accession>
<dbReference type="InterPro" id="IPR051082">
    <property type="entry name" value="Pentapeptide-BTB/POZ_domain"/>
</dbReference>
<comment type="caution">
    <text evidence="1">The sequence shown here is derived from an EMBL/GenBank/DDBJ whole genome shotgun (WGS) entry which is preliminary data.</text>
</comment>
<dbReference type="AlphaFoldDB" id="A0A853AS45"/>
<keyword evidence="2" id="KW-1185">Reference proteome</keyword>
<dbReference type="InterPro" id="IPR001646">
    <property type="entry name" value="5peptide_repeat"/>
</dbReference>
<dbReference type="Gene3D" id="2.160.20.80">
    <property type="entry name" value="E3 ubiquitin-protein ligase SopA"/>
    <property type="match status" value="1"/>
</dbReference>